<feature type="transmembrane region" description="Helical" evidence="7">
    <location>
        <begin position="177"/>
        <end position="199"/>
    </location>
</feature>
<dbReference type="EMBL" id="BHYK01000052">
    <property type="protein sequence ID" value="GCD13039.1"/>
    <property type="molecule type" value="Genomic_DNA"/>
</dbReference>
<evidence type="ECO:0000256" key="3">
    <source>
        <dbReference type="ARBA" id="ARBA00022475"/>
    </source>
</evidence>
<feature type="transmembrane region" description="Helical" evidence="7">
    <location>
        <begin position="90"/>
        <end position="112"/>
    </location>
</feature>
<dbReference type="InterPro" id="IPR052923">
    <property type="entry name" value="UPF0718"/>
</dbReference>
<accession>A0A401UU05</accession>
<keyword evidence="4 7" id="KW-0812">Transmembrane</keyword>
<keyword evidence="9" id="KW-1185">Reference proteome</keyword>
<feature type="transmembrane region" description="Helical" evidence="7">
    <location>
        <begin position="237"/>
        <end position="259"/>
    </location>
</feature>
<comment type="similarity">
    <text evidence="2">Belongs to the UPF0718 family.</text>
</comment>
<sequence>MSILNYIEKIVLASINILNGASVWLVISFILAGVLHDILAPDKFQKMLGNKKISSLIKSTISGMLLPICSCGVIPLGLSMYYSGAYLGPTLAFMVATPIINPIAVILCFGLLGPEISIIYLITGFVVPIIIGIIGNTFGGSELKAPGVDENIQARLLELDDDISLKDKMISGLTWSFSNLALSVSKYVIPGMLLAGLLLTSLPQQYIQDYLGNPSAISLIFIALLATAMYVCAVGHIPFVAALIASGAAPGIAITFLMAGAATNLPELINIYKIIGKRTVIIYSSVIVTTSVLVGYITNLILMPNFKPAMNFDRVDNSISAANKIIFVAPEWLKYLCSFIIFLFCIRAISPNIKNFFC</sequence>
<proteinExistence type="inferred from homology"/>
<evidence type="ECO:0000256" key="6">
    <source>
        <dbReference type="ARBA" id="ARBA00023136"/>
    </source>
</evidence>
<keyword evidence="5 7" id="KW-1133">Transmembrane helix</keyword>
<feature type="transmembrane region" description="Helical" evidence="7">
    <location>
        <begin position="119"/>
        <end position="138"/>
    </location>
</feature>
<feature type="transmembrane region" description="Helical" evidence="7">
    <location>
        <begin position="12"/>
        <end position="35"/>
    </location>
</feature>
<dbReference type="AlphaFoldDB" id="A0A401UU05"/>
<evidence type="ECO:0000256" key="5">
    <source>
        <dbReference type="ARBA" id="ARBA00022989"/>
    </source>
</evidence>
<dbReference type="PANTHER" id="PTHR34184">
    <property type="entry name" value="UPF0718 PROTEIN YCGR"/>
    <property type="match status" value="1"/>
</dbReference>
<dbReference type="InterPro" id="IPR005524">
    <property type="entry name" value="DUF318"/>
</dbReference>
<dbReference type="NCBIfam" id="NF040736">
    <property type="entry name" value="efflux_SaoE"/>
    <property type="match status" value="1"/>
</dbReference>
<evidence type="ECO:0000256" key="4">
    <source>
        <dbReference type="ARBA" id="ARBA00022692"/>
    </source>
</evidence>
<evidence type="ECO:0000313" key="9">
    <source>
        <dbReference type="Proteomes" id="UP000287872"/>
    </source>
</evidence>
<dbReference type="RefSeq" id="WP_125006223.1">
    <property type="nucleotide sequence ID" value="NZ_BHYK01000052.1"/>
</dbReference>
<reference evidence="8 9" key="1">
    <citation type="submission" date="2018-11" db="EMBL/GenBank/DDBJ databases">
        <title>Genome sequencing and assembly of Clostridium tagluense strain A121.</title>
        <authorList>
            <person name="Murakami T."/>
            <person name="Segawa T."/>
            <person name="Shcherbakova V.A."/>
            <person name="Mori H."/>
            <person name="Yoshimura Y."/>
        </authorList>
    </citation>
    <scope>NUCLEOTIDE SEQUENCE [LARGE SCALE GENOMIC DNA]</scope>
    <source>
        <strain evidence="8 9">A121</strain>
    </source>
</reference>
<keyword evidence="6 7" id="KW-0472">Membrane</keyword>
<name>A0A401UU05_9CLOT</name>
<dbReference type="Proteomes" id="UP000287872">
    <property type="component" value="Unassembled WGS sequence"/>
</dbReference>
<dbReference type="GO" id="GO:0005886">
    <property type="term" value="C:plasma membrane"/>
    <property type="evidence" value="ECO:0007669"/>
    <property type="project" value="UniProtKB-SubCell"/>
</dbReference>
<evidence type="ECO:0008006" key="10">
    <source>
        <dbReference type="Google" id="ProtNLM"/>
    </source>
</evidence>
<gene>
    <name evidence="8" type="ORF">Ctaglu_46620</name>
</gene>
<protein>
    <recommendedName>
        <fullName evidence="10">Permease</fullName>
    </recommendedName>
</protein>
<feature type="transmembrane region" description="Helical" evidence="7">
    <location>
        <begin position="56"/>
        <end position="78"/>
    </location>
</feature>
<evidence type="ECO:0000256" key="1">
    <source>
        <dbReference type="ARBA" id="ARBA00004651"/>
    </source>
</evidence>
<feature type="transmembrane region" description="Helical" evidence="7">
    <location>
        <begin position="332"/>
        <end position="350"/>
    </location>
</feature>
<evidence type="ECO:0000313" key="8">
    <source>
        <dbReference type="EMBL" id="GCD13039.1"/>
    </source>
</evidence>
<comment type="subcellular location">
    <subcellularLocation>
        <location evidence="1">Cell membrane</location>
        <topology evidence="1">Multi-pass membrane protein</topology>
    </subcellularLocation>
</comment>
<organism evidence="8 9">
    <name type="scientific">Clostridium tagluense</name>
    <dbReference type="NCBI Taxonomy" id="360422"/>
    <lineage>
        <taxon>Bacteria</taxon>
        <taxon>Bacillati</taxon>
        <taxon>Bacillota</taxon>
        <taxon>Clostridia</taxon>
        <taxon>Eubacteriales</taxon>
        <taxon>Clostridiaceae</taxon>
        <taxon>Clostridium</taxon>
    </lineage>
</organism>
<evidence type="ECO:0000256" key="7">
    <source>
        <dbReference type="SAM" id="Phobius"/>
    </source>
</evidence>
<feature type="transmembrane region" description="Helical" evidence="7">
    <location>
        <begin position="211"/>
        <end position="231"/>
    </location>
</feature>
<keyword evidence="3" id="KW-1003">Cell membrane</keyword>
<dbReference type="OrthoDB" id="9810876at2"/>
<comment type="caution">
    <text evidence="8">The sequence shown here is derived from an EMBL/GenBank/DDBJ whole genome shotgun (WGS) entry which is preliminary data.</text>
</comment>
<evidence type="ECO:0000256" key="2">
    <source>
        <dbReference type="ARBA" id="ARBA00006386"/>
    </source>
</evidence>
<feature type="transmembrane region" description="Helical" evidence="7">
    <location>
        <begin position="280"/>
        <end position="302"/>
    </location>
</feature>
<dbReference type="Pfam" id="PF03773">
    <property type="entry name" value="ArsP_1"/>
    <property type="match status" value="1"/>
</dbReference>
<dbReference type="PANTHER" id="PTHR34184:SF4">
    <property type="entry name" value="UPF0718 PROTEIN YCGR"/>
    <property type="match status" value="1"/>
</dbReference>